<dbReference type="PANTHER" id="PTHR46105">
    <property type="entry name" value="AGAP004733-PA"/>
    <property type="match status" value="1"/>
</dbReference>
<gene>
    <name evidence="2" type="ORF">GSOID_T00024173001</name>
</gene>
<dbReference type="Gene3D" id="3.30.710.10">
    <property type="entry name" value="Potassium Channel Kv1.1, Chain A"/>
    <property type="match status" value="1"/>
</dbReference>
<dbReference type="SMART" id="SM00225">
    <property type="entry name" value="BTB"/>
    <property type="match status" value="1"/>
</dbReference>
<name>E4YF87_OIKDI</name>
<evidence type="ECO:0000313" key="2">
    <source>
        <dbReference type="EMBL" id="CBY34161.1"/>
    </source>
</evidence>
<dbReference type="Pfam" id="PF00651">
    <property type="entry name" value="BTB"/>
    <property type="match status" value="1"/>
</dbReference>
<accession>E4YF87</accession>
<feature type="domain" description="BTB" evidence="1">
    <location>
        <begin position="108"/>
        <end position="176"/>
    </location>
</feature>
<dbReference type="PANTHER" id="PTHR46105:SF28">
    <property type="entry name" value="ZINC FINGER PROTEIN 37-LIKE"/>
    <property type="match status" value="1"/>
</dbReference>
<dbReference type="Proteomes" id="UP000011014">
    <property type="component" value="Unassembled WGS sequence"/>
</dbReference>
<dbReference type="AlphaFoldDB" id="E4YF87"/>
<dbReference type="InterPro" id="IPR011333">
    <property type="entry name" value="SKP1/BTB/POZ_sf"/>
</dbReference>
<dbReference type="SUPFAM" id="SSF54695">
    <property type="entry name" value="POZ domain"/>
    <property type="match status" value="1"/>
</dbReference>
<reference evidence="2" key="1">
    <citation type="journal article" date="2010" name="Science">
        <title>Plasticity of animal genome architecture unmasked by rapid evolution of a pelagic tunicate.</title>
        <authorList>
            <person name="Denoeud F."/>
            <person name="Henriet S."/>
            <person name="Mungpakdee S."/>
            <person name="Aury J.M."/>
            <person name="Da Silva C."/>
            <person name="Brinkmann H."/>
            <person name="Mikhaleva J."/>
            <person name="Olsen L.C."/>
            <person name="Jubin C."/>
            <person name="Canestro C."/>
            <person name="Bouquet J.M."/>
            <person name="Danks G."/>
            <person name="Poulain J."/>
            <person name="Campsteijn C."/>
            <person name="Adamski M."/>
            <person name="Cross I."/>
            <person name="Yadetie F."/>
            <person name="Muffato M."/>
            <person name="Louis A."/>
            <person name="Butcher S."/>
            <person name="Tsagkogeorga G."/>
            <person name="Konrad A."/>
            <person name="Singh S."/>
            <person name="Jensen M.F."/>
            <person name="Cong E.H."/>
            <person name="Eikeseth-Otteraa H."/>
            <person name="Noel B."/>
            <person name="Anthouard V."/>
            <person name="Porcel B.M."/>
            <person name="Kachouri-Lafond R."/>
            <person name="Nishino A."/>
            <person name="Ugolini M."/>
            <person name="Chourrout P."/>
            <person name="Nishida H."/>
            <person name="Aasland R."/>
            <person name="Huzurbazar S."/>
            <person name="Westhof E."/>
            <person name="Delsuc F."/>
            <person name="Lehrach H."/>
            <person name="Reinhardt R."/>
            <person name="Weissenbach J."/>
            <person name="Roy S.W."/>
            <person name="Artiguenave F."/>
            <person name="Postlethwait J.H."/>
            <person name="Manak J.R."/>
            <person name="Thompson E.M."/>
            <person name="Jaillon O."/>
            <person name="Du Pasquier L."/>
            <person name="Boudinot P."/>
            <person name="Liberles D.A."/>
            <person name="Volff J.N."/>
            <person name="Philippe H."/>
            <person name="Lenhard B."/>
            <person name="Roest Crollius H."/>
            <person name="Wincker P."/>
            <person name="Chourrout D."/>
        </authorList>
    </citation>
    <scope>NUCLEOTIDE SEQUENCE [LARGE SCALE GENOMIC DNA]</scope>
</reference>
<proteinExistence type="predicted"/>
<dbReference type="EMBL" id="FN654481">
    <property type="protein sequence ID" value="CBY34161.1"/>
    <property type="molecule type" value="Genomic_DNA"/>
</dbReference>
<sequence length="203" mass="21408">MADNLSLSSRSSTLAANQKGGSMGLSGNIDPAAILLQQQLAGGVPSKPPAGGYTGGALQNGTAAASTAAIPPIPEVVKAPEFQLFKEAEHNAELLSGLNELRNENFLCDVTLMADDKPFSAHRAVLAATSPYLKTLFSDMSGGKIEHEVVEIRGVSAEGLKHIINYVYTSELKLNMTNIREVLAAAAHMQLKAATNFSITFLK</sequence>
<organism evidence="2">
    <name type="scientific">Oikopleura dioica</name>
    <name type="common">Tunicate</name>
    <dbReference type="NCBI Taxonomy" id="34765"/>
    <lineage>
        <taxon>Eukaryota</taxon>
        <taxon>Metazoa</taxon>
        <taxon>Chordata</taxon>
        <taxon>Tunicata</taxon>
        <taxon>Appendicularia</taxon>
        <taxon>Copelata</taxon>
        <taxon>Oikopleuridae</taxon>
        <taxon>Oikopleura</taxon>
    </lineage>
</organism>
<dbReference type="InterPro" id="IPR050457">
    <property type="entry name" value="ZnFinger_BTB_dom_contain"/>
</dbReference>
<dbReference type="GO" id="GO:0000981">
    <property type="term" value="F:DNA-binding transcription factor activity, RNA polymerase II-specific"/>
    <property type="evidence" value="ECO:0007669"/>
    <property type="project" value="TreeGrafter"/>
</dbReference>
<feature type="non-terminal residue" evidence="2">
    <location>
        <position position="203"/>
    </location>
</feature>
<dbReference type="GO" id="GO:0000978">
    <property type="term" value="F:RNA polymerase II cis-regulatory region sequence-specific DNA binding"/>
    <property type="evidence" value="ECO:0007669"/>
    <property type="project" value="TreeGrafter"/>
</dbReference>
<protein>
    <recommendedName>
        <fullName evidence="1">BTB domain-containing protein</fullName>
    </recommendedName>
</protein>
<dbReference type="InterPro" id="IPR000210">
    <property type="entry name" value="BTB/POZ_dom"/>
</dbReference>
<dbReference type="PROSITE" id="PS50097">
    <property type="entry name" value="BTB"/>
    <property type="match status" value="1"/>
</dbReference>
<evidence type="ECO:0000259" key="1">
    <source>
        <dbReference type="PROSITE" id="PS50097"/>
    </source>
</evidence>